<dbReference type="Proteomes" id="UP000187455">
    <property type="component" value="Unassembled WGS sequence"/>
</dbReference>
<dbReference type="InterPro" id="IPR019734">
    <property type="entry name" value="TPR_rpt"/>
</dbReference>
<dbReference type="Gene3D" id="1.25.40.10">
    <property type="entry name" value="Tetratricopeptide repeat domain"/>
    <property type="match status" value="1"/>
</dbReference>
<keyword evidence="2 4" id="KW-0802">TPR repeat</keyword>
<dbReference type="InterPro" id="IPR011990">
    <property type="entry name" value="TPR-like_helical_dom_sf"/>
</dbReference>
<feature type="repeat" description="TPR" evidence="4">
    <location>
        <begin position="175"/>
        <end position="208"/>
    </location>
</feature>
<proteinExistence type="inferred from homology"/>
<evidence type="ECO:0000256" key="1">
    <source>
        <dbReference type="ARBA" id="ARBA00022737"/>
    </source>
</evidence>
<keyword evidence="9" id="KW-1185">Reference proteome</keyword>
<dbReference type="EMBL" id="LSSL01000647">
    <property type="protein sequence ID" value="OLY84031.1"/>
    <property type="molecule type" value="Genomic_DNA"/>
</dbReference>
<evidence type="ECO:0000256" key="2">
    <source>
        <dbReference type="ARBA" id="ARBA00022803"/>
    </source>
</evidence>
<protein>
    <recommendedName>
        <fullName evidence="10">Coatomer subunit epsilon</fullName>
    </recommendedName>
</protein>
<dbReference type="GO" id="GO:0060271">
    <property type="term" value="P:cilium assembly"/>
    <property type="evidence" value="ECO:0007669"/>
    <property type="project" value="TreeGrafter"/>
</dbReference>
<gene>
    <name evidence="8" type="ORF">AYI68_g1810</name>
    <name evidence="7" type="ORF">AYI68_g4868</name>
    <name evidence="6" type="ORF">AYI68_g5873</name>
</gene>
<feature type="region of interest" description="Disordered" evidence="5">
    <location>
        <begin position="236"/>
        <end position="262"/>
    </location>
</feature>
<dbReference type="AlphaFoldDB" id="A0A1R0GT23"/>
<dbReference type="EMBL" id="LSSL01003847">
    <property type="protein sequence ID" value="OLY80040.1"/>
    <property type="molecule type" value="Genomic_DNA"/>
</dbReference>
<comment type="similarity">
    <text evidence="3">Belongs to the BBS4 family.</text>
</comment>
<dbReference type="STRING" id="133383.A0A1R0GT23"/>
<reference evidence="6 9" key="1">
    <citation type="journal article" date="2016" name="Mol. Biol. Evol.">
        <title>Genome-Wide Survey of Gut Fungi (Harpellales) Reveals the First Horizontally Transferred Ubiquitin Gene from a Mosquito Host.</title>
        <authorList>
            <person name="Wang Y."/>
            <person name="White M.M."/>
            <person name="Kvist S."/>
            <person name="Moncalvo J.M."/>
        </authorList>
    </citation>
    <scope>NUCLEOTIDE SEQUENCE [LARGE SCALE GENOMIC DNA]</scope>
    <source>
        <strain evidence="6 9">ALG-7-W6</strain>
    </source>
</reference>
<evidence type="ECO:0000313" key="8">
    <source>
        <dbReference type="EMBL" id="OLY84031.1"/>
    </source>
</evidence>
<dbReference type="OrthoDB" id="308440at2759"/>
<evidence type="ECO:0000313" key="6">
    <source>
        <dbReference type="EMBL" id="OLY80040.1"/>
    </source>
</evidence>
<dbReference type="GO" id="GO:0036064">
    <property type="term" value="C:ciliary basal body"/>
    <property type="evidence" value="ECO:0007669"/>
    <property type="project" value="TreeGrafter"/>
</dbReference>
<evidence type="ECO:0000256" key="4">
    <source>
        <dbReference type="PROSITE-ProRule" id="PRU00339"/>
    </source>
</evidence>
<accession>A0A1R0GT23</accession>
<evidence type="ECO:0008006" key="10">
    <source>
        <dbReference type="Google" id="ProtNLM"/>
    </source>
</evidence>
<sequence length="281" mass="32355">MEGYLLESDVYFYNGDFQRSLQLLNYALRINKSYLDSNPAYIYLAKSEIYLQLKNPDNSYKYSEMANNLMRSPRTLNQLVEIYLLSEDFSKALGLVKIMTEYSDNNPLLLITIAKVLLYSNNSYEQTKALLETILEIDDKNEEAFGMLVTLFLNNKRYELATELLGERVQEFNKDYYYVQYGDLLTINNDLSEAVLSYNMAKSLNPKNQRAEDGLARINELESSGELQDDRVNIQSFDDPNELSTTQSHSEPGDSFVFNTPSSSTMDTSFSIMLQNTLRED</sequence>
<name>A0A1R0GT23_9FUNG</name>
<dbReference type="GO" id="GO:0061512">
    <property type="term" value="P:protein localization to cilium"/>
    <property type="evidence" value="ECO:0007669"/>
    <property type="project" value="TreeGrafter"/>
</dbReference>
<dbReference type="SUPFAM" id="SSF48452">
    <property type="entry name" value="TPR-like"/>
    <property type="match status" value="1"/>
</dbReference>
<evidence type="ECO:0000313" key="7">
    <source>
        <dbReference type="EMBL" id="OLY81029.1"/>
    </source>
</evidence>
<feature type="compositionally biased region" description="Polar residues" evidence="5">
    <location>
        <begin position="236"/>
        <end position="250"/>
    </location>
</feature>
<dbReference type="PROSITE" id="PS50005">
    <property type="entry name" value="TPR"/>
    <property type="match status" value="1"/>
</dbReference>
<keyword evidence="1" id="KW-0677">Repeat</keyword>
<organism evidence="6 9">
    <name type="scientific">Smittium mucronatum</name>
    <dbReference type="NCBI Taxonomy" id="133383"/>
    <lineage>
        <taxon>Eukaryota</taxon>
        <taxon>Fungi</taxon>
        <taxon>Fungi incertae sedis</taxon>
        <taxon>Zoopagomycota</taxon>
        <taxon>Kickxellomycotina</taxon>
        <taxon>Harpellomycetes</taxon>
        <taxon>Harpellales</taxon>
        <taxon>Legeriomycetaceae</taxon>
        <taxon>Smittium</taxon>
    </lineage>
</organism>
<dbReference type="PANTHER" id="PTHR44186:SF1">
    <property type="entry name" value="BARDET-BIEDL SYNDROME 4 PROTEIN"/>
    <property type="match status" value="1"/>
</dbReference>
<reference evidence="6" key="2">
    <citation type="submission" date="2017-01" db="EMBL/GenBank/DDBJ databases">
        <authorList>
            <person name="Mah S.A."/>
            <person name="Swanson W.J."/>
            <person name="Moy G.W."/>
            <person name="Vacquier V.D."/>
        </authorList>
    </citation>
    <scope>NUCLEOTIDE SEQUENCE</scope>
    <source>
        <strain evidence="6">ALG-7-W6</strain>
    </source>
</reference>
<dbReference type="EMBL" id="LSSL01002848">
    <property type="protein sequence ID" value="OLY81029.1"/>
    <property type="molecule type" value="Genomic_DNA"/>
</dbReference>
<comment type="caution">
    <text evidence="6">The sequence shown here is derived from an EMBL/GenBank/DDBJ whole genome shotgun (WGS) entry which is preliminary data.</text>
</comment>
<evidence type="ECO:0000256" key="3">
    <source>
        <dbReference type="ARBA" id="ARBA00023778"/>
    </source>
</evidence>
<evidence type="ECO:0000256" key="5">
    <source>
        <dbReference type="SAM" id="MobiDB-lite"/>
    </source>
</evidence>
<dbReference type="PANTHER" id="PTHR44186">
    <property type="match status" value="1"/>
</dbReference>
<evidence type="ECO:0000313" key="9">
    <source>
        <dbReference type="Proteomes" id="UP000187455"/>
    </source>
</evidence>